<dbReference type="AlphaFoldDB" id="A0A1Y0F4B7"/>
<organism evidence="3">
    <name type="scientific">Pardosa pseudoannulata</name>
    <dbReference type="NCBI Taxonomy" id="330961"/>
    <lineage>
        <taxon>Eukaryota</taxon>
        <taxon>Metazoa</taxon>
        <taxon>Ecdysozoa</taxon>
        <taxon>Arthropoda</taxon>
        <taxon>Chelicerata</taxon>
        <taxon>Arachnida</taxon>
        <taxon>Araneae</taxon>
        <taxon>Araneomorphae</taxon>
        <taxon>Entelegynae</taxon>
        <taxon>Lycosoidea</taxon>
        <taxon>Lycosidae</taxon>
        <taxon>Pardosa</taxon>
    </lineage>
</organism>
<keyword evidence="1" id="KW-0732">Signal</keyword>
<protein>
    <submittedName>
        <fullName evidence="3">Acetylcholine-binding protein 4</fullName>
    </submittedName>
</protein>
<reference evidence="3" key="1">
    <citation type="submission" date="2017-03" db="EMBL/GenBank/DDBJ databases">
        <authorList>
            <person name="Afonso C.L."/>
            <person name="Miller P.J."/>
            <person name="Scott M.A."/>
            <person name="Spackman E."/>
            <person name="Goraichik I."/>
            <person name="Dimitrov K.M."/>
            <person name="Suarez D.L."/>
            <person name="Swayne D.E."/>
        </authorList>
    </citation>
    <scope>NUCLEOTIDE SEQUENCE</scope>
</reference>
<dbReference type="EMBL" id="KY765675">
    <property type="protein sequence ID" value="ARU12130.1"/>
    <property type="molecule type" value="mRNA"/>
</dbReference>
<dbReference type="GO" id="GO:0016020">
    <property type="term" value="C:membrane"/>
    <property type="evidence" value="ECO:0007669"/>
    <property type="project" value="InterPro"/>
</dbReference>
<dbReference type="Gene3D" id="2.70.170.10">
    <property type="entry name" value="Neurotransmitter-gated ion-channel ligand-binding domain"/>
    <property type="match status" value="1"/>
</dbReference>
<dbReference type="FunFam" id="2.70.170.10:FF:000028">
    <property type="entry name" value="AcetylCholine Receptor"/>
    <property type="match status" value="1"/>
</dbReference>
<evidence type="ECO:0000259" key="2">
    <source>
        <dbReference type="Pfam" id="PF02931"/>
    </source>
</evidence>
<evidence type="ECO:0000313" key="3">
    <source>
        <dbReference type="EMBL" id="ARU12130.1"/>
    </source>
</evidence>
<dbReference type="SUPFAM" id="SSF63712">
    <property type="entry name" value="Nicotinic receptor ligand binding domain-like"/>
    <property type="match status" value="1"/>
</dbReference>
<dbReference type="InterPro" id="IPR006201">
    <property type="entry name" value="Neur_channel"/>
</dbReference>
<dbReference type="GO" id="GO:0005230">
    <property type="term" value="F:extracellular ligand-gated monoatomic ion channel activity"/>
    <property type="evidence" value="ECO:0007669"/>
    <property type="project" value="InterPro"/>
</dbReference>
<sequence length="246" mass="28577">MGYFSVVSLIAISAVVLSSVVSGDFYKSERELRRDIFRDYDKLVRPVKKATTTVPVKISISPLSLKSMSVKDQLIVLESWMMLTWTDEYLRWDPSEYDNITELRISPTEIWKPDVALYTASQDTSFFPVVKTEAIIYNSGMVLWVPPFTINSRCPIPFRNYVSVSRAFVECTIRLGSWTYSGKMMDLQLSTDKVDLTNFQDYNHEWKLVKIVSNRESKLYPCCVDEYPVVNFNVTLKKRNYYLNDN</sequence>
<name>A0A1Y0F4B7_9ARAC</name>
<gene>
    <name evidence="3" type="primary">AChBP4</name>
</gene>
<dbReference type="PANTHER" id="PTHR18945">
    <property type="entry name" value="NEUROTRANSMITTER GATED ION CHANNEL"/>
    <property type="match status" value="1"/>
</dbReference>
<dbReference type="Pfam" id="PF02931">
    <property type="entry name" value="Neur_chan_LBD"/>
    <property type="match status" value="1"/>
</dbReference>
<dbReference type="GO" id="GO:0004888">
    <property type="term" value="F:transmembrane signaling receptor activity"/>
    <property type="evidence" value="ECO:0007669"/>
    <property type="project" value="InterPro"/>
</dbReference>
<evidence type="ECO:0000256" key="1">
    <source>
        <dbReference type="SAM" id="SignalP"/>
    </source>
</evidence>
<feature type="signal peptide" evidence="1">
    <location>
        <begin position="1"/>
        <end position="23"/>
    </location>
</feature>
<dbReference type="InterPro" id="IPR006202">
    <property type="entry name" value="Neur_chan_lig-bd"/>
</dbReference>
<accession>A0A1Y0F4B7</accession>
<proteinExistence type="evidence at transcript level"/>
<feature type="domain" description="Neurotransmitter-gated ion-channel ligand-binding" evidence="2">
    <location>
        <begin position="30"/>
        <end position="239"/>
    </location>
</feature>
<dbReference type="InterPro" id="IPR036734">
    <property type="entry name" value="Neur_chan_lig-bd_sf"/>
</dbReference>
<feature type="chain" id="PRO_5012462997" evidence="1">
    <location>
        <begin position="24"/>
        <end position="246"/>
    </location>
</feature>